<dbReference type="Proteomes" id="UP000823849">
    <property type="component" value="Unassembled WGS sequence"/>
</dbReference>
<keyword evidence="2" id="KW-0812">Transmembrane</keyword>
<proteinExistence type="predicted"/>
<dbReference type="EMBL" id="DWWU01000021">
    <property type="protein sequence ID" value="HJC15163.1"/>
    <property type="molecule type" value="Genomic_DNA"/>
</dbReference>
<name>A0A9D2SN93_9FIRM</name>
<sequence>MLQQFRQPEKRGFYSNGSRQTEDTWKGACFGLDRETAAALTGSQKFAACEQVLCGMGFEAGEQEILLQVPDAGFYRMAQIRWTTGRPPQSADEVAAGAETLEALGQGAACIGDRITLPGGRVLTLCGIAELPDRTGSLPLYLTREGMKALAPEKEEYAVYFRFREEQAEEEQMLRYAVSRMQSSLAGQGGRMMLSETYLKAQNTDLLVPAVCFAVVLLTLHFLMVYSGFPRTFRTGLSENRRSLKRMSVSVPGLAAGCAAGILAVPEPGFLWPGLLTALFCAAILLLTGFFGGFCRRRFLSSCQRIR</sequence>
<feature type="transmembrane region" description="Helical" evidence="2">
    <location>
        <begin position="206"/>
        <end position="226"/>
    </location>
</feature>
<keyword evidence="2" id="KW-0472">Membrane</keyword>
<accession>A0A9D2SN93</accession>
<comment type="caution">
    <text evidence="3">The sequence shown here is derived from an EMBL/GenBank/DDBJ whole genome shotgun (WGS) entry which is preliminary data.</text>
</comment>
<feature type="transmembrane region" description="Helical" evidence="2">
    <location>
        <begin position="271"/>
        <end position="295"/>
    </location>
</feature>
<dbReference type="AlphaFoldDB" id="A0A9D2SN93"/>
<protein>
    <submittedName>
        <fullName evidence="3">Uncharacterized protein</fullName>
    </submittedName>
</protein>
<feature type="transmembrane region" description="Helical" evidence="2">
    <location>
        <begin position="247"/>
        <end position="265"/>
    </location>
</feature>
<reference evidence="3" key="2">
    <citation type="submission" date="2021-04" db="EMBL/GenBank/DDBJ databases">
        <authorList>
            <person name="Gilroy R."/>
        </authorList>
    </citation>
    <scope>NUCLEOTIDE SEQUENCE</scope>
    <source>
        <strain evidence="3">CHK185-5351</strain>
    </source>
</reference>
<reference evidence="3" key="1">
    <citation type="journal article" date="2021" name="PeerJ">
        <title>Extensive microbial diversity within the chicken gut microbiome revealed by metagenomics and culture.</title>
        <authorList>
            <person name="Gilroy R."/>
            <person name="Ravi A."/>
            <person name="Getino M."/>
            <person name="Pursley I."/>
            <person name="Horton D.L."/>
            <person name="Alikhan N.F."/>
            <person name="Baker D."/>
            <person name="Gharbi K."/>
            <person name="Hall N."/>
            <person name="Watson M."/>
            <person name="Adriaenssens E.M."/>
            <person name="Foster-Nyarko E."/>
            <person name="Jarju S."/>
            <person name="Secka A."/>
            <person name="Antonio M."/>
            <person name="Oren A."/>
            <person name="Chaudhuri R.R."/>
            <person name="La Ragione R."/>
            <person name="Hildebrand F."/>
            <person name="Pallen M.J."/>
        </authorList>
    </citation>
    <scope>NUCLEOTIDE SEQUENCE</scope>
    <source>
        <strain evidence="3">CHK185-5351</strain>
    </source>
</reference>
<organism evidence="3 4">
    <name type="scientific">Candidatus Fusicatenibacter intestinigallinarum</name>
    <dbReference type="NCBI Taxonomy" id="2838598"/>
    <lineage>
        <taxon>Bacteria</taxon>
        <taxon>Bacillati</taxon>
        <taxon>Bacillota</taxon>
        <taxon>Clostridia</taxon>
        <taxon>Lachnospirales</taxon>
        <taxon>Lachnospiraceae</taxon>
        <taxon>Fusicatenibacter</taxon>
    </lineage>
</organism>
<keyword evidence="2" id="KW-1133">Transmembrane helix</keyword>
<evidence type="ECO:0000256" key="1">
    <source>
        <dbReference type="SAM" id="MobiDB-lite"/>
    </source>
</evidence>
<evidence type="ECO:0000313" key="3">
    <source>
        <dbReference type="EMBL" id="HJC15163.1"/>
    </source>
</evidence>
<evidence type="ECO:0000313" key="4">
    <source>
        <dbReference type="Proteomes" id="UP000823849"/>
    </source>
</evidence>
<evidence type="ECO:0000256" key="2">
    <source>
        <dbReference type="SAM" id="Phobius"/>
    </source>
</evidence>
<gene>
    <name evidence="3" type="ORF">H9705_04960</name>
</gene>
<feature type="region of interest" description="Disordered" evidence="1">
    <location>
        <begin position="1"/>
        <end position="21"/>
    </location>
</feature>